<gene>
    <name evidence="1" type="ORF">SAMN02983003_0172</name>
</gene>
<dbReference type="EMBL" id="FPKU01000001">
    <property type="protein sequence ID" value="SFZ80856.1"/>
    <property type="molecule type" value="Genomic_DNA"/>
</dbReference>
<evidence type="ECO:0000313" key="2">
    <source>
        <dbReference type="Proteomes" id="UP000183447"/>
    </source>
</evidence>
<name>A0A1K2HSF0_9HYPH</name>
<sequence>MSNKAMPNLSDPDIEEDQTLADFARAARKLAANVLRLVAGGGNVHQLAENVSSLYDAMDRYHDVHHAYPSQRHWNQALDVDKDRYEVRYRGGNESPGLDSVDEGQRLAFDRTIEICGMRKGLFQMAAAMLIQQRPQTVAGEQKFYENLRLLGDLEERTREHHQPCSRS</sequence>
<organism evidence="1 2">
    <name type="scientific">Devosia enhydra</name>
    <dbReference type="NCBI Taxonomy" id="665118"/>
    <lineage>
        <taxon>Bacteria</taxon>
        <taxon>Pseudomonadati</taxon>
        <taxon>Pseudomonadota</taxon>
        <taxon>Alphaproteobacteria</taxon>
        <taxon>Hyphomicrobiales</taxon>
        <taxon>Devosiaceae</taxon>
        <taxon>Devosia</taxon>
    </lineage>
</organism>
<evidence type="ECO:0000313" key="1">
    <source>
        <dbReference type="EMBL" id="SFZ80856.1"/>
    </source>
</evidence>
<dbReference type="RefSeq" id="WP_143145604.1">
    <property type="nucleotide sequence ID" value="NZ_FPKU01000001.1"/>
</dbReference>
<proteinExistence type="predicted"/>
<dbReference type="Proteomes" id="UP000183447">
    <property type="component" value="Unassembled WGS sequence"/>
</dbReference>
<keyword evidence="2" id="KW-1185">Reference proteome</keyword>
<reference evidence="1 2" key="1">
    <citation type="submission" date="2016-11" db="EMBL/GenBank/DDBJ databases">
        <authorList>
            <person name="Jaros S."/>
            <person name="Januszkiewicz K."/>
            <person name="Wedrychowicz H."/>
        </authorList>
    </citation>
    <scope>NUCLEOTIDE SEQUENCE [LARGE SCALE GENOMIC DNA]</scope>
    <source>
        <strain evidence="1 2">ATCC 23634</strain>
    </source>
</reference>
<accession>A0A1K2HSF0</accession>
<protein>
    <submittedName>
        <fullName evidence="1">Uncharacterized protein</fullName>
    </submittedName>
</protein>
<dbReference type="OrthoDB" id="8242966at2"/>
<dbReference type="AlphaFoldDB" id="A0A1K2HSF0"/>